<proteinExistence type="predicted"/>
<keyword evidence="3 7" id="KW-0489">Methyltransferase</keyword>
<evidence type="ECO:0000256" key="4">
    <source>
        <dbReference type="ARBA" id="ARBA00022679"/>
    </source>
</evidence>
<comment type="catalytic activity">
    <reaction evidence="1">
        <text>L-glutamyl-[protein] + S-adenosyl-L-methionine = [protein]-L-glutamate 5-O-methyl ester + S-adenosyl-L-homocysteine</text>
        <dbReference type="Rhea" id="RHEA:24452"/>
        <dbReference type="Rhea" id="RHEA-COMP:10208"/>
        <dbReference type="Rhea" id="RHEA-COMP:10311"/>
        <dbReference type="ChEBI" id="CHEBI:29973"/>
        <dbReference type="ChEBI" id="CHEBI:57856"/>
        <dbReference type="ChEBI" id="CHEBI:59789"/>
        <dbReference type="ChEBI" id="CHEBI:82795"/>
        <dbReference type="EC" id="2.1.1.80"/>
    </reaction>
</comment>
<dbReference type="PANTHER" id="PTHR24422">
    <property type="entry name" value="CHEMOTAXIS PROTEIN METHYLTRANSFERASE"/>
    <property type="match status" value="1"/>
</dbReference>
<protein>
    <recommendedName>
        <fullName evidence="2">protein-glutamate O-methyltransferase</fullName>
        <ecNumber evidence="2">2.1.1.80</ecNumber>
    </recommendedName>
</protein>
<dbReference type="Proteomes" id="UP001595758">
    <property type="component" value="Unassembled WGS sequence"/>
</dbReference>
<evidence type="ECO:0000313" key="8">
    <source>
        <dbReference type="Proteomes" id="UP001595758"/>
    </source>
</evidence>
<dbReference type="PROSITE" id="PS50123">
    <property type="entry name" value="CHER"/>
    <property type="match status" value="1"/>
</dbReference>
<dbReference type="InterPro" id="IPR036804">
    <property type="entry name" value="CheR_N_sf"/>
</dbReference>
<evidence type="ECO:0000256" key="1">
    <source>
        <dbReference type="ARBA" id="ARBA00001541"/>
    </source>
</evidence>
<dbReference type="EMBL" id="JBHSAB010000026">
    <property type="protein sequence ID" value="MFC3909606.1"/>
    <property type="molecule type" value="Genomic_DNA"/>
</dbReference>
<evidence type="ECO:0000313" key="7">
    <source>
        <dbReference type="EMBL" id="MFC3909606.1"/>
    </source>
</evidence>
<name>A0ABV8CHC3_9GAMM</name>
<dbReference type="Gene3D" id="1.10.155.10">
    <property type="entry name" value="Chemotaxis receptor methyltransferase CheR, N-terminal domain"/>
    <property type="match status" value="1"/>
</dbReference>
<dbReference type="Gene3D" id="3.40.50.150">
    <property type="entry name" value="Vaccinia Virus protein VP39"/>
    <property type="match status" value="1"/>
</dbReference>
<dbReference type="InterPro" id="IPR029063">
    <property type="entry name" value="SAM-dependent_MTases_sf"/>
</dbReference>
<dbReference type="InterPro" id="IPR050903">
    <property type="entry name" value="Bact_Chemotaxis_MeTrfase"/>
</dbReference>
<dbReference type="EC" id="2.1.1.80" evidence="2"/>
<evidence type="ECO:0000256" key="2">
    <source>
        <dbReference type="ARBA" id="ARBA00012534"/>
    </source>
</evidence>
<dbReference type="SMART" id="SM00138">
    <property type="entry name" value="MeTrc"/>
    <property type="match status" value="1"/>
</dbReference>
<dbReference type="InterPro" id="IPR022642">
    <property type="entry name" value="CheR_C"/>
</dbReference>
<dbReference type="Pfam" id="PF03705">
    <property type="entry name" value="CheR_N"/>
    <property type="match status" value="1"/>
</dbReference>
<dbReference type="GO" id="GO:0032259">
    <property type="term" value="P:methylation"/>
    <property type="evidence" value="ECO:0007669"/>
    <property type="project" value="UniProtKB-KW"/>
</dbReference>
<evidence type="ECO:0000256" key="5">
    <source>
        <dbReference type="ARBA" id="ARBA00022691"/>
    </source>
</evidence>
<dbReference type="InterPro" id="IPR022641">
    <property type="entry name" value="CheR_N"/>
</dbReference>
<dbReference type="PANTHER" id="PTHR24422:SF21">
    <property type="entry name" value="CHEMOTAXIS PROTEIN METHYLTRANSFERASE 1"/>
    <property type="match status" value="1"/>
</dbReference>
<dbReference type="PRINTS" id="PR00996">
    <property type="entry name" value="CHERMTFRASE"/>
</dbReference>
<evidence type="ECO:0000256" key="3">
    <source>
        <dbReference type="ARBA" id="ARBA00022603"/>
    </source>
</evidence>
<dbReference type="SUPFAM" id="SSF53335">
    <property type="entry name" value="S-adenosyl-L-methionine-dependent methyltransferases"/>
    <property type="match status" value="1"/>
</dbReference>
<feature type="domain" description="CheR-type methyltransferase" evidence="6">
    <location>
        <begin position="1"/>
        <end position="259"/>
    </location>
</feature>
<dbReference type="Pfam" id="PF01739">
    <property type="entry name" value="CheR"/>
    <property type="match status" value="1"/>
</dbReference>
<accession>A0ABV8CHC3</accession>
<keyword evidence="8" id="KW-1185">Reference proteome</keyword>
<dbReference type="SUPFAM" id="SSF47757">
    <property type="entry name" value="Chemotaxis receptor methyltransferase CheR, N-terminal domain"/>
    <property type="match status" value="1"/>
</dbReference>
<comment type="caution">
    <text evidence="7">The sequence shown here is derived from an EMBL/GenBank/DDBJ whole genome shotgun (WGS) entry which is preliminary data.</text>
</comment>
<reference evidence="8" key="1">
    <citation type="journal article" date="2019" name="Int. J. Syst. Evol. Microbiol.">
        <title>The Global Catalogue of Microorganisms (GCM) 10K type strain sequencing project: providing services to taxonomists for standard genome sequencing and annotation.</title>
        <authorList>
            <consortium name="The Broad Institute Genomics Platform"/>
            <consortium name="The Broad Institute Genome Sequencing Center for Infectious Disease"/>
            <person name="Wu L."/>
            <person name="Ma J."/>
        </authorList>
    </citation>
    <scope>NUCLEOTIDE SEQUENCE [LARGE SCALE GENOMIC DNA]</scope>
    <source>
        <strain evidence="8">CCUG 59858</strain>
    </source>
</reference>
<keyword evidence="4" id="KW-0808">Transferase</keyword>
<dbReference type="RefSeq" id="WP_382343982.1">
    <property type="nucleotide sequence ID" value="NZ_JBHSAB010000026.1"/>
</dbReference>
<organism evidence="7 8">
    <name type="scientific">Legionella dresdenensis</name>
    <dbReference type="NCBI Taxonomy" id="450200"/>
    <lineage>
        <taxon>Bacteria</taxon>
        <taxon>Pseudomonadati</taxon>
        <taxon>Pseudomonadota</taxon>
        <taxon>Gammaproteobacteria</taxon>
        <taxon>Legionellales</taxon>
        <taxon>Legionellaceae</taxon>
        <taxon>Legionella</taxon>
    </lineage>
</organism>
<gene>
    <name evidence="7" type="ORF">ACFORL_11050</name>
</gene>
<dbReference type="GO" id="GO:0008168">
    <property type="term" value="F:methyltransferase activity"/>
    <property type="evidence" value="ECO:0007669"/>
    <property type="project" value="UniProtKB-KW"/>
</dbReference>
<dbReference type="InterPro" id="IPR000780">
    <property type="entry name" value="CheR_MeTrfase"/>
</dbReference>
<keyword evidence="5" id="KW-0949">S-adenosyl-L-methionine</keyword>
<sequence>MTNDDFDYIKLFIKNHAAIVLEKGKEYLVQARLTPIAKEYGMTSVDALIQELKNKPTELLKQKIVDAMTTNETLFFRDSHPFELLKNVVIPKLVESKMKEKKLVIWCAAASSGQEPYTIAIILKELEPLLQGWTIKFVASDIAENMLTRAKEGIYSQLEVNRGMPLPYLLKYFEKEGNAWRIRKELRDMIEYKKVNIVKEWPLSQVDIVFMRNILIYFDLETKKEIFKRLSTIMTRDSYLFLGGSETLLGLNCDFERLGVDRVPCYQLKKTN</sequence>
<evidence type="ECO:0000259" key="6">
    <source>
        <dbReference type="PROSITE" id="PS50123"/>
    </source>
</evidence>